<dbReference type="RefSeq" id="WP_042206376.1">
    <property type="nucleotide sequence ID" value="NZ_CP009288.1"/>
</dbReference>
<feature type="transmembrane region" description="Helical" evidence="1">
    <location>
        <begin position="193"/>
        <end position="213"/>
    </location>
</feature>
<evidence type="ECO:0000256" key="1">
    <source>
        <dbReference type="SAM" id="Phobius"/>
    </source>
</evidence>
<keyword evidence="3" id="KW-1185">Reference proteome</keyword>
<sequence>MNKESKHAIIAALKNYPSPPVDQKKLQETVKEGAEVLRQTQASRRTSFGEFYMTQLRFISWKVWAVQLLIVLGMGLLLHNSLQEQVRNVQLVMLTSIAAPLLVIAGIQTLTRSLSCHMLEIELSTRYLLEKLTLVRMSLLGMADLIGLALLAVLMTAWMQMEIAVILLYLLVPFNLTCFGCLWLLNRVRTPNCGYYCLIYSGMVALMQTILAFNPSLWLFESSSIGVWQVLMIITAAGIAFEVRGLLKTCRSLETAPRMLV</sequence>
<reference evidence="2 3" key="1">
    <citation type="submission" date="2014-08" db="EMBL/GenBank/DDBJ databases">
        <title>Comparative genomics of the Paenibacillus odorifer group.</title>
        <authorList>
            <person name="den Bakker H.C."/>
            <person name="Tsai Y.-C."/>
            <person name="Martin N."/>
            <person name="Korlach J."/>
            <person name="Wiedmann M."/>
        </authorList>
    </citation>
    <scope>NUCLEOTIDE SEQUENCE [LARGE SCALE GENOMIC DNA]</scope>
    <source>
        <strain evidence="2 3">DSM 1735</strain>
    </source>
</reference>
<gene>
    <name evidence="2" type="ORF">PDUR_11930</name>
</gene>
<accession>A0A089HP81</accession>
<dbReference type="KEGG" id="pdu:PDUR_11930"/>
<feature type="transmembrane region" description="Helical" evidence="1">
    <location>
        <begin position="132"/>
        <end position="157"/>
    </location>
</feature>
<keyword evidence="1" id="KW-0472">Membrane</keyword>
<feature type="transmembrane region" description="Helical" evidence="1">
    <location>
        <begin position="163"/>
        <end position="186"/>
    </location>
</feature>
<dbReference type="eggNOG" id="ENOG50326JR">
    <property type="taxonomic scope" value="Bacteria"/>
</dbReference>
<feature type="transmembrane region" description="Helical" evidence="1">
    <location>
        <begin position="225"/>
        <end position="243"/>
    </location>
</feature>
<dbReference type="EMBL" id="CP009288">
    <property type="protein sequence ID" value="AIQ12530.1"/>
    <property type="molecule type" value="Genomic_DNA"/>
</dbReference>
<feature type="transmembrane region" description="Helical" evidence="1">
    <location>
        <begin position="91"/>
        <end position="111"/>
    </location>
</feature>
<dbReference type="Proteomes" id="UP000029409">
    <property type="component" value="Chromosome"/>
</dbReference>
<keyword evidence="1" id="KW-0812">Transmembrane</keyword>
<organism evidence="2 3">
    <name type="scientific">Paenibacillus durus</name>
    <name type="common">Paenibacillus azotofixans</name>
    <dbReference type="NCBI Taxonomy" id="44251"/>
    <lineage>
        <taxon>Bacteria</taxon>
        <taxon>Bacillati</taxon>
        <taxon>Bacillota</taxon>
        <taxon>Bacilli</taxon>
        <taxon>Bacillales</taxon>
        <taxon>Paenibacillaceae</taxon>
        <taxon>Paenibacillus</taxon>
    </lineage>
</organism>
<feature type="transmembrane region" description="Helical" evidence="1">
    <location>
        <begin position="61"/>
        <end position="79"/>
    </location>
</feature>
<evidence type="ECO:0000313" key="3">
    <source>
        <dbReference type="Proteomes" id="UP000029409"/>
    </source>
</evidence>
<protein>
    <submittedName>
        <fullName evidence="2">Uncharacterized protein</fullName>
    </submittedName>
</protein>
<dbReference type="STRING" id="44251.PDUR_11930"/>
<keyword evidence="1" id="KW-1133">Transmembrane helix</keyword>
<dbReference type="OrthoDB" id="9793294at2"/>
<name>A0A089HP81_PAEDU</name>
<evidence type="ECO:0000313" key="2">
    <source>
        <dbReference type="EMBL" id="AIQ12530.1"/>
    </source>
</evidence>
<dbReference type="AlphaFoldDB" id="A0A089HP81"/>
<proteinExistence type="predicted"/>